<evidence type="ECO:0000256" key="1">
    <source>
        <dbReference type="ARBA" id="ARBA00001946"/>
    </source>
</evidence>
<comment type="cofactor">
    <cofactor evidence="1">
        <name>Mg(2+)</name>
        <dbReference type="ChEBI" id="CHEBI:18420"/>
    </cofactor>
</comment>
<keyword evidence="5" id="KW-0460">Magnesium</keyword>
<dbReference type="Gene3D" id="1.10.600.10">
    <property type="entry name" value="Farnesyl Diphosphate Synthase"/>
    <property type="match status" value="1"/>
</dbReference>
<name>A0AA41YUI3_9HYPH</name>
<keyword evidence="4" id="KW-0479">Metal-binding</keyword>
<evidence type="ECO:0000256" key="8">
    <source>
        <dbReference type="RuleBase" id="RU004466"/>
    </source>
</evidence>
<dbReference type="AlphaFoldDB" id="A0AA41YUI3"/>
<evidence type="ECO:0000256" key="6">
    <source>
        <dbReference type="ARBA" id="ARBA00023229"/>
    </source>
</evidence>
<dbReference type="PANTHER" id="PTHR43281">
    <property type="entry name" value="FARNESYL DIPHOSPHATE SYNTHASE"/>
    <property type="match status" value="1"/>
</dbReference>
<evidence type="ECO:0000313" key="9">
    <source>
        <dbReference type="EMBL" id="MCW6507282.1"/>
    </source>
</evidence>
<dbReference type="EMBL" id="JAMOIM010000002">
    <property type="protein sequence ID" value="MCW6507282.1"/>
    <property type="molecule type" value="Genomic_DNA"/>
</dbReference>
<evidence type="ECO:0000256" key="7">
    <source>
        <dbReference type="ARBA" id="ARBA00069024"/>
    </source>
</evidence>
<dbReference type="PANTHER" id="PTHR43281:SF1">
    <property type="entry name" value="FARNESYL DIPHOSPHATE SYNTHASE"/>
    <property type="match status" value="1"/>
</dbReference>
<dbReference type="GO" id="GO:0004659">
    <property type="term" value="F:prenyltransferase activity"/>
    <property type="evidence" value="ECO:0007669"/>
    <property type="project" value="InterPro"/>
</dbReference>
<dbReference type="GO" id="GO:0016114">
    <property type="term" value="P:terpenoid biosynthetic process"/>
    <property type="evidence" value="ECO:0007669"/>
    <property type="project" value="UniProtKB-ARBA"/>
</dbReference>
<sequence>MSVSGRIEKALEAAFTRVGTSDSPPRLAAGMRHAVFPGGARIRPRLTLAVAAACGEDEPALVDFAGAAIELMHCASLVHDDLPCFDDADLRRGRPSVHKCFDERTAVLAGDALIVLAFQILALGSTQPQRLGALVTILARAVGGPAGIVAGQAWECEDAPDVGLYHRQKTGALFAGASMIGAAACGAQHDAWRQLGETLGEAYQAADDIGDAESSVEALGKPVGRDLAFGRPSIVAQFGLAGALQRFDRLVEEAIASIPSCPGVNDLQTLIITESRRLLPKQHWQRAA</sequence>
<keyword evidence="6" id="KW-0414">Isoprene biosynthesis</keyword>
<evidence type="ECO:0000256" key="4">
    <source>
        <dbReference type="ARBA" id="ARBA00022723"/>
    </source>
</evidence>
<evidence type="ECO:0000313" key="10">
    <source>
        <dbReference type="Proteomes" id="UP001165667"/>
    </source>
</evidence>
<dbReference type="GO" id="GO:0046872">
    <property type="term" value="F:metal ion binding"/>
    <property type="evidence" value="ECO:0007669"/>
    <property type="project" value="UniProtKB-KW"/>
</dbReference>
<dbReference type="FunFam" id="1.10.600.10:FF:000001">
    <property type="entry name" value="Geranylgeranyl diphosphate synthase"/>
    <property type="match status" value="1"/>
</dbReference>
<dbReference type="Pfam" id="PF00348">
    <property type="entry name" value="polyprenyl_synt"/>
    <property type="match status" value="1"/>
</dbReference>
<dbReference type="PROSITE" id="PS00723">
    <property type="entry name" value="POLYPRENYL_SYNTHASE_1"/>
    <property type="match status" value="1"/>
</dbReference>
<evidence type="ECO:0000256" key="5">
    <source>
        <dbReference type="ARBA" id="ARBA00022842"/>
    </source>
</evidence>
<dbReference type="InterPro" id="IPR033749">
    <property type="entry name" value="Polyprenyl_synt_CS"/>
</dbReference>
<protein>
    <recommendedName>
        <fullName evidence="7">Probable farnesyl diphosphate synthase</fullName>
    </recommendedName>
</protein>
<dbReference type="InterPro" id="IPR008949">
    <property type="entry name" value="Isoprenoid_synthase_dom_sf"/>
</dbReference>
<keyword evidence="10" id="KW-1185">Reference proteome</keyword>
<dbReference type="SUPFAM" id="SSF48576">
    <property type="entry name" value="Terpenoid synthases"/>
    <property type="match status" value="1"/>
</dbReference>
<reference evidence="9" key="1">
    <citation type="submission" date="2022-05" db="EMBL/GenBank/DDBJ databases">
        <authorList>
            <person name="Pankratov T."/>
        </authorList>
    </citation>
    <scope>NUCLEOTIDE SEQUENCE</scope>
    <source>
        <strain evidence="9">BP6-180914</strain>
    </source>
</reference>
<dbReference type="InterPro" id="IPR000092">
    <property type="entry name" value="Polyprenyl_synt"/>
</dbReference>
<dbReference type="RefSeq" id="WP_282583645.1">
    <property type="nucleotide sequence ID" value="NZ_JAMOIM010000002.1"/>
</dbReference>
<dbReference type="CDD" id="cd00685">
    <property type="entry name" value="Trans_IPPS_HT"/>
    <property type="match status" value="1"/>
</dbReference>
<evidence type="ECO:0000256" key="3">
    <source>
        <dbReference type="ARBA" id="ARBA00022679"/>
    </source>
</evidence>
<comment type="caution">
    <text evidence="9">The sequence shown here is derived from an EMBL/GenBank/DDBJ whole genome shotgun (WGS) entry which is preliminary data.</text>
</comment>
<comment type="similarity">
    <text evidence="2 8">Belongs to the FPP/GGPP synthase family.</text>
</comment>
<dbReference type="Proteomes" id="UP001165667">
    <property type="component" value="Unassembled WGS sequence"/>
</dbReference>
<organism evidence="9 10">
    <name type="scientific">Lichenifustis flavocetrariae</name>
    <dbReference type="NCBI Taxonomy" id="2949735"/>
    <lineage>
        <taxon>Bacteria</taxon>
        <taxon>Pseudomonadati</taxon>
        <taxon>Pseudomonadota</taxon>
        <taxon>Alphaproteobacteria</taxon>
        <taxon>Hyphomicrobiales</taxon>
        <taxon>Lichenihabitantaceae</taxon>
        <taxon>Lichenifustis</taxon>
    </lineage>
</organism>
<gene>
    <name evidence="9" type="ORF">M8523_04530</name>
</gene>
<keyword evidence="3 8" id="KW-0808">Transferase</keyword>
<evidence type="ECO:0000256" key="2">
    <source>
        <dbReference type="ARBA" id="ARBA00006706"/>
    </source>
</evidence>
<dbReference type="SFLD" id="SFLDS00005">
    <property type="entry name" value="Isoprenoid_Synthase_Type_I"/>
    <property type="match status" value="1"/>
</dbReference>
<proteinExistence type="inferred from homology"/>
<accession>A0AA41YUI3</accession>